<dbReference type="Pfam" id="PF01596">
    <property type="entry name" value="Methyltransf_3"/>
    <property type="match status" value="1"/>
</dbReference>
<dbReference type="PANTHER" id="PTHR10509">
    <property type="entry name" value="O-METHYLTRANSFERASE-RELATED"/>
    <property type="match status" value="1"/>
</dbReference>
<dbReference type="EMBL" id="JABAFG010000031">
    <property type="protein sequence ID" value="NME29362.1"/>
    <property type="molecule type" value="Genomic_DNA"/>
</dbReference>
<keyword evidence="1 4" id="KW-0489">Methyltransferase</keyword>
<accession>A0A848BUI6</accession>
<dbReference type="InterPro" id="IPR050362">
    <property type="entry name" value="Cation-dep_OMT"/>
</dbReference>
<protein>
    <submittedName>
        <fullName evidence="4">O-methyltransferase</fullName>
    </submittedName>
</protein>
<evidence type="ECO:0000256" key="3">
    <source>
        <dbReference type="ARBA" id="ARBA00022691"/>
    </source>
</evidence>
<keyword evidence="2 4" id="KW-0808">Transferase</keyword>
<dbReference type="Gene3D" id="3.40.50.150">
    <property type="entry name" value="Vaccinia Virus protein VP39"/>
    <property type="match status" value="1"/>
</dbReference>
<dbReference type="AlphaFoldDB" id="A0A848BUI6"/>
<evidence type="ECO:0000256" key="1">
    <source>
        <dbReference type="ARBA" id="ARBA00022603"/>
    </source>
</evidence>
<dbReference type="InterPro" id="IPR002935">
    <property type="entry name" value="SAM_O-MeTrfase"/>
</dbReference>
<evidence type="ECO:0000256" key="2">
    <source>
        <dbReference type="ARBA" id="ARBA00022679"/>
    </source>
</evidence>
<comment type="caution">
    <text evidence="4">The sequence shown here is derived from an EMBL/GenBank/DDBJ whole genome shotgun (WGS) entry which is preliminary data.</text>
</comment>
<dbReference type="PANTHER" id="PTHR10509:SF14">
    <property type="entry name" value="CAFFEOYL-COA O-METHYLTRANSFERASE 3-RELATED"/>
    <property type="match status" value="1"/>
</dbReference>
<gene>
    <name evidence="4" type="ORF">HF872_12175</name>
</gene>
<evidence type="ECO:0000313" key="4">
    <source>
        <dbReference type="EMBL" id="NME29362.1"/>
    </source>
</evidence>
<proteinExistence type="predicted"/>
<keyword evidence="3" id="KW-0949">S-adenosyl-L-methionine</keyword>
<dbReference type="GO" id="GO:0032259">
    <property type="term" value="P:methylation"/>
    <property type="evidence" value="ECO:0007669"/>
    <property type="project" value="UniProtKB-KW"/>
</dbReference>
<reference evidence="4 5" key="1">
    <citation type="submission" date="2020-04" db="EMBL/GenBank/DDBJ databases">
        <authorList>
            <person name="Hitch T.C.A."/>
            <person name="Wylensek D."/>
            <person name="Clavel T."/>
        </authorList>
    </citation>
    <scope>NUCLEOTIDE SEQUENCE [LARGE SCALE GENOMIC DNA]</scope>
    <source>
        <strain evidence="4 5">Oil-RF-744-FAT-WT-6-1</strain>
    </source>
</reference>
<dbReference type="InterPro" id="IPR029063">
    <property type="entry name" value="SAM-dependent_MTases_sf"/>
</dbReference>
<dbReference type="GO" id="GO:0008171">
    <property type="term" value="F:O-methyltransferase activity"/>
    <property type="evidence" value="ECO:0007669"/>
    <property type="project" value="InterPro"/>
</dbReference>
<organism evidence="4 5">
    <name type="scientific">Megasphaera hexanoica</name>
    <dbReference type="NCBI Taxonomy" id="1675036"/>
    <lineage>
        <taxon>Bacteria</taxon>
        <taxon>Bacillati</taxon>
        <taxon>Bacillota</taxon>
        <taxon>Negativicutes</taxon>
        <taxon>Veillonellales</taxon>
        <taxon>Veillonellaceae</taxon>
        <taxon>Megasphaera</taxon>
    </lineage>
</organism>
<name>A0A848BUI6_9FIRM</name>
<dbReference type="GO" id="GO:0008757">
    <property type="term" value="F:S-adenosylmethionine-dependent methyltransferase activity"/>
    <property type="evidence" value="ECO:0007669"/>
    <property type="project" value="TreeGrafter"/>
</dbReference>
<evidence type="ECO:0000313" key="5">
    <source>
        <dbReference type="Proteomes" id="UP000591071"/>
    </source>
</evidence>
<dbReference type="Proteomes" id="UP000591071">
    <property type="component" value="Unassembled WGS sequence"/>
</dbReference>
<dbReference type="RefSeq" id="WP_170088092.1">
    <property type="nucleotide sequence ID" value="NZ_JABAFG010000031.1"/>
</dbReference>
<sequence length="196" mass="22558">MTDLLEEIRSQAAREQLPILRDPELPLLTRILQQTKPARLLEIGTCIGYSALIMAPFLAEGGMLTTIELDEERYRTAKEYFSRSPYARVITALQGDAAQWLSRLEGPWDFVFLDGPKGQYVRYLQLLMPHLSPGALIVADNLRYHDMIYIKGTLPHKHRTAVTRLRQFLSLIDDRRYFDSVFFENGDGLTVSRWKG</sequence>
<dbReference type="SUPFAM" id="SSF53335">
    <property type="entry name" value="S-adenosyl-L-methionine-dependent methyltransferases"/>
    <property type="match status" value="1"/>
</dbReference>
<dbReference type="PROSITE" id="PS51682">
    <property type="entry name" value="SAM_OMT_I"/>
    <property type="match status" value="1"/>
</dbReference>
<dbReference type="CDD" id="cd02440">
    <property type="entry name" value="AdoMet_MTases"/>
    <property type="match status" value="1"/>
</dbReference>